<gene>
    <name evidence="2" type="ORF">B0T26DRAFT_753787</name>
</gene>
<protein>
    <submittedName>
        <fullName evidence="2">Uncharacterized protein</fullName>
    </submittedName>
</protein>
<accession>A0AA40AD51</accession>
<dbReference type="EMBL" id="JAUIRO010000005">
    <property type="protein sequence ID" value="KAK0713697.1"/>
    <property type="molecule type" value="Genomic_DNA"/>
</dbReference>
<dbReference type="Proteomes" id="UP001172101">
    <property type="component" value="Unassembled WGS sequence"/>
</dbReference>
<evidence type="ECO:0000313" key="2">
    <source>
        <dbReference type="EMBL" id="KAK0713697.1"/>
    </source>
</evidence>
<evidence type="ECO:0000256" key="1">
    <source>
        <dbReference type="SAM" id="MobiDB-lite"/>
    </source>
</evidence>
<sequence>MAIKIGTAIAFSTNTSRRSMPIKRGEMGEKKVYQNDVRRQLKSDPKDSLYNHQFVHFVVLAHALAAAGLTPEETRRCLSKYLRVLTPGQFGILKVHLPNVADVRQHAQNPNSETAWTNWSTSFPLRGISRLGAGNVFPAEYVKKALDKGLADIDDSPKFFDGNNGWFLWAASDLSADTVYDNKTGDAVVHERFHLAELENALFVSTMVRFWAQDVTREFDAELLDSWRESFLRMFSVRMGGHLLTDEEFRQVLFNPKDEYWQSKVDDLEKTILYVLGKTGSDVASLKALYGKYSGRAPRRVSWNMAHWLHWAHPEFVTLYSEFGEALLKKKTLAEEKNLARKQRLANARAANTSKPALPSKPVQAAKPASPKPKTRKPAKTAAGEDGWTVVPGKKAVRETERV</sequence>
<comment type="caution">
    <text evidence="2">The sequence shown here is derived from an EMBL/GenBank/DDBJ whole genome shotgun (WGS) entry which is preliminary data.</text>
</comment>
<reference evidence="2" key="1">
    <citation type="submission" date="2023-06" db="EMBL/GenBank/DDBJ databases">
        <title>Genome-scale phylogeny and comparative genomics of the fungal order Sordariales.</title>
        <authorList>
            <consortium name="Lawrence Berkeley National Laboratory"/>
            <person name="Hensen N."/>
            <person name="Bonometti L."/>
            <person name="Westerberg I."/>
            <person name="Brannstrom I.O."/>
            <person name="Guillou S."/>
            <person name="Cros-Aarteil S."/>
            <person name="Calhoun S."/>
            <person name="Haridas S."/>
            <person name="Kuo A."/>
            <person name="Mondo S."/>
            <person name="Pangilinan J."/>
            <person name="Riley R."/>
            <person name="LaButti K."/>
            <person name="Andreopoulos B."/>
            <person name="Lipzen A."/>
            <person name="Chen C."/>
            <person name="Yanf M."/>
            <person name="Daum C."/>
            <person name="Ng V."/>
            <person name="Clum A."/>
            <person name="Steindorff A."/>
            <person name="Ohm R."/>
            <person name="Martin F."/>
            <person name="Silar P."/>
            <person name="Natvig D."/>
            <person name="Lalanne C."/>
            <person name="Gautier V."/>
            <person name="Ament-velasquez S.L."/>
            <person name="Kruys A."/>
            <person name="Hutchinson M.I."/>
            <person name="Powell A.J."/>
            <person name="Barry K."/>
            <person name="Miller A.N."/>
            <person name="Grigoriev I.V."/>
            <person name="Debuchy R."/>
            <person name="Gladieux P."/>
            <person name="Thoren M.H."/>
            <person name="Johannesson H."/>
        </authorList>
    </citation>
    <scope>NUCLEOTIDE SEQUENCE</scope>
    <source>
        <strain evidence="2">SMH2392-1A</strain>
    </source>
</reference>
<dbReference type="GeneID" id="85329019"/>
<name>A0AA40AD51_9PEZI</name>
<evidence type="ECO:0000313" key="3">
    <source>
        <dbReference type="Proteomes" id="UP001172101"/>
    </source>
</evidence>
<proteinExistence type="predicted"/>
<dbReference type="AlphaFoldDB" id="A0AA40AD51"/>
<feature type="compositionally biased region" description="Low complexity" evidence="1">
    <location>
        <begin position="360"/>
        <end position="369"/>
    </location>
</feature>
<feature type="region of interest" description="Disordered" evidence="1">
    <location>
        <begin position="344"/>
        <end position="403"/>
    </location>
</feature>
<dbReference type="RefSeq" id="XP_060295020.1">
    <property type="nucleotide sequence ID" value="XM_060445749.1"/>
</dbReference>
<keyword evidence="3" id="KW-1185">Reference proteome</keyword>
<organism evidence="2 3">
    <name type="scientific">Lasiosphaeria miniovina</name>
    <dbReference type="NCBI Taxonomy" id="1954250"/>
    <lineage>
        <taxon>Eukaryota</taxon>
        <taxon>Fungi</taxon>
        <taxon>Dikarya</taxon>
        <taxon>Ascomycota</taxon>
        <taxon>Pezizomycotina</taxon>
        <taxon>Sordariomycetes</taxon>
        <taxon>Sordariomycetidae</taxon>
        <taxon>Sordariales</taxon>
        <taxon>Lasiosphaeriaceae</taxon>
        <taxon>Lasiosphaeria</taxon>
    </lineage>
</organism>